<gene>
    <name evidence="10" type="ORF">INS88_03955</name>
</gene>
<dbReference type="AlphaFoldDB" id="A0A7M1QYH8"/>
<organism evidence="10 11">
    <name type="scientific">Trueperella pecoris</name>
    <dbReference type="NCBI Taxonomy" id="2733571"/>
    <lineage>
        <taxon>Bacteria</taxon>
        <taxon>Bacillati</taxon>
        <taxon>Actinomycetota</taxon>
        <taxon>Actinomycetes</taxon>
        <taxon>Actinomycetales</taxon>
        <taxon>Actinomycetaceae</taxon>
        <taxon>Trueperella</taxon>
    </lineage>
</organism>
<dbReference type="InterPro" id="IPR005548">
    <property type="entry name" value="Cell_div_FtsQ/DivIB_C"/>
</dbReference>
<feature type="domain" description="Cell division protein FtsQ/DivIB C-terminal" evidence="8">
    <location>
        <begin position="262"/>
        <end position="355"/>
    </location>
</feature>
<dbReference type="InterPro" id="IPR050487">
    <property type="entry name" value="FtsQ_DivIB"/>
</dbReference>
<protein>
    <submittedName>
        <fullName evidence="10">FtsQ-type POTRA domain-containing protein</fullName>
    </submittedName>
</protein>
<accession>A0A7M1QYH8</accession>
<evidence type="ECO:0000259" key="8">
    <source>
        <dbReference type="Pfam" id="PF03799"/>
    </source>
</evidence>
<proteinExistence type="predicted"/>
<evidence type="ECO:0000259" key="9">
    <source>
        <dbReference type="Pfam" id="PF08478"/>
    </source>
</evidence>
<dbReference type="GO" id="GO:0051301">
    <property type="term" value="P:cell division"/>
    <property type="evidence" value="ECO:0007669"/>
    <property type="project" value="UniProtKB-KW"/>
</dbReference>
<evidence type="ECO:0000256" key="6">
    <source>
        <dbReference type="SAM" id="MobiDB-lite"/>
    </source>
</evidence>
<feature type="compositionally biased region" description="Basic residues" evidence="6">
    <location>
        <begin position="1"/>
        <end position="12"/>
    </location>
</feature>
<sequence>MRAPRQPKKPRRITPNSPAEREGGGELTQRPRTHQDYIPTAPYVAEEFFEAETDEPPAPSASAGAPSEAREPDTRALPAPAGDEPRQSGLRNTVARIGPGLSSLGRGIRNRVDHVRDRWQVQEIVIGRADSLDARREERRLETRRLRIKKAGIAGAGIGALVVTAWILFGSPLLRYHYDPAQIEGYAAPSIVNRAELEALVAGNDGKNLLSLDTDAIERNITDSIPEVASVKVTKQYRHGLKVAITEAVPVACLGSTPCTAVTADGVKVDVPLELANALPRIGQIGDEIESTRAVNDALTVLGSLSPSVLGQISQISIANGSLVTLTLNENRTVYWGGLEKASFKAAVLEVLLTQPASFYDVSVPDAPVSR</sequence>
<evidence type="ECO:0000256" key="5">
    <source>
        <dbReference type="ARBA" id="ARBA00023306"/>
    </source>
</evidence>
<reference evidence="10 11" key="1">
    <citation type="submission" date="2020-10" db="EMBL/GenBank/DDBJ databases">
        <title>Trueperella pecoris sp. nov. isolated from bovine and porcine specimens.</title>
        <authorList>
            <person name="Schoenecker L."/>
            <person name="Schnydrig P."/>
            <person name="Brodard I."/>
            <person name="Thomann A."/>
            <person name="Hemphill A."/>
            <person name="Rodriguez-Campos S."/>
            <person name="Perreten V."/>
            <person name="Jores J."/>
            <person name="Kittl S."/>
        </authorList>
    </citation>
    <scope>NUCLEOTIDE SEQUENCE [LARGE SCALE GENOMIC DNA]</scope>
    <source>
        <strain evidence="10 11">15A0121</strain>
    </source>
</reference>
<name>A0A7M1QYH8_9ACTO</name>
<keyword evidence="11" id="KW-1185">Reference proteome</keyword>
<dbReference type="InterPro" id="IPR013685">
    <property type="entry name" value="POTRA_FtsQ_type"/>
</dbReference>
<evidence type="ECO:0000256" key="1">
    <source>
        <dbReference type="ARBA" id="ARBA00022475"/>
    </source>
</evidence>
<dbReference type="Proteomes" id="UP000595053">
    <property type="component" value="Chromosome"/>
</dbReference>
<dbReference type="Pfam" id="PF03799">
    <property type="entry name" value="FtsQ_DivIB_C"/>
    <property type="match status" value="1"/>
</dbReference>
<dbReference type="PANTHER" id="PTHR37820">
    <property type="entry name" value="CELL DIVISION PROTEIN DIVIB"/>
    <property type="match status" value="1"/>
</dbReference>
<keyword evidence="2" id="KW-0132">Cell division</keyword>
<evidence type="ECO:0000256" key="7">
    <source>
        <dbReference type="SAM" id="Phobius"/>
    </source>
</evidence>
<dbReference type="GO" id="GO:0005886">
    <property type="term" value="C:plasma membrane"/>
    <property type="evidence" value="ECO:0007669"/>
    <property type="project" value="TreeGrafter"/>
</dbReference>
<keyword evidence="7" id="KW-0472">Membrane</keyword>
<dbReference type="RefSeq" id="WP_197551621.1">
    <property type="nucleotide sequence ID" value="NZ_CP063213.1"/>
</dbReference>
<feature type="transmembrane region" description="Helical" evidence="7">
    <location>
        <begin position="151"/>
        <end position="169"/>
    </location>
</feature>
<keyword evidence="4 7" id="KW-1133">Transmembrane helix</keyword>
<keyword evidence="1" id="KW-1003">Cell membrane</keyword>
<evidence type="ECO:0000256" key="4">
    <source>
        <dbReference type="ARBA" id="ARBA00022989"/>
    </source>
</evidence>
<dbReference type="EMBL" id="CP063213">
    <property type="protein sequence ID" value="QOR46365.1"/>
    <property type="molecule type" value="Genomic_DNA"/>
</dbReference>
<evidence type="ECO:0000256" key="2">
    <source>
        <dbReference type="ARBA" id="ARBA00022618"/>
    </source>
</evidence>
<keyword evidence="5" id="KW-0131">Cell cycle</keyword>
<evidence type="ECO:0000313" key="10">
    <source>
        <dbReference type="EMBL" id="QOR46365.1"/>
    </source>
</evidence>
<feature type="domain" description="POTRA" evidence="9">
    <location>
        <begin position="192"/>
        <end position="247"/>
    </location>
</feature>
<dbReference type="Gene3D" id="3.10.20.310">
    <property type="entry name" value="membrane protein fhac"/>
    <property type="match status" value="1"/>
</dbReference>
<feature type="region of interest" description="Disordered" evidence="6">
    <location>
        <begin position="1"/>
        <end position="98"/>
    </location>
</feature>
<evidence type="ECO:0000256" key="3">
    <source>
        <dbReference type="ARBA" id="ARBA00022692"/>
    </source>
</evidence>
<dbReference type="PANTHER" id="PTHR37820:SF1">
    <property type="entry name" value="CELL DIVISION PROTEIN FTSQ"/>
    <property type="match status" value="1"/>
</dbReference>
<keyword evidence="3 7" id="KW-0812">Transmembrane</keyword>
<evidence type="ECO:0000313" key="11">
    <source>
        <dbReference type="Proteomes" id="UP000595053"/>
    </source>
</evidence>
<dbReference type="Pfam" id="PF08478">
    <property type="entry name" value="POTRA_1"/>
    <property type="match status" value="1"/>
</dbReference>
<accession>A0A8A5U716</accession>